<dbReference type="Proteomes" id="UP000186385">
    <property type="component" value="Unassembled WGS sequence"/>
</dbReference>
<comment type="function">
    <text evidence="6">Catalyzes the conversion of allantoin (5-ureidohydantoin) to allantoic acid by hydrolytic cleavage of the five-member hydantoin ring.</text>
</comment>
<dbReference type="GO" id="GO:0008270">
    <property type="term" value="F:zinc ion binding"/>
    <property type="evidence" value="ECO:0007669"/>
    <property type="project" value="InterPro"/>
</dbReference>
<evidence type="ECO:0000313" key="11">
    <source>
        <dbReference type="Proteomes" id="UP000215545"/>
    </source>
</evidence>
<dbReference type="SUPFAM" id="SSF51556">
    <property type="entry name" value="Metallo-dependent hydrolases"/>
    <property type="match status" value="1"/>
</dbReference>
<keyword evidence="4 6" id="KW-0378">Hydrolase</keyword>
<evidence type="ECO:0000256" key="6">
    <source>
        <dbReference type="HAMAP-Rule" id="MF_01645"/>
    </source>
</evidence>
<evidence type="ECO:0000256" key="5">
    <source>
        <dbReference type="ARBA" id="ARBA00022833"/>
    </source>
</evidence>
<feature type="binding site" description="via carbamate group" evidence="6">
    <location>
        <position position="146"/>
    </location>
    <ligand>
        <name>Zn(2+)</name>
        <dbReference type="ChEBI" id="CHEBI:29105"/>
        <label>2</label>
    </ligand>
</feature>
<feature type="domain" description="Amidohydrolase-related" evidence="7">
    <location>
        <begin position="51"/>
        <end position="431"/>
    </location>
</feature>
<reference evidence="8" key="3">
    <citation type="submission" date="2017-03" db="EMBL/GenBank/DDBJ databases">
        <authorList>
            <person name="Dastager S.G."/>
            <person name="Neurgaonkar P.S."/>
            <person name="Dharne M.S."/>
        </authorList>
    </citation>
    <scope>NUCLEOTIDE SEQUENCE</scope>
    <source>
        <strain evidence="8">DSM 25145</strain>
    </source>
</reference>
<dbReference type="OrthoDB" id="9765462at2"/>
<organism evidence="9 10">
    <name type="scientific">Domibacillus enclensis</name>
    <dbReference type="NCBI Taxonomy" id="1017273"/>
    <lineage>
        <taxon>Bacteria</taxon>
        <taxon>Bacillati</taxon>
        <taxon>Bacillota</taxon>
        <taxon>Bacilli</taxon>
        <taxon>Bacillales</taxon>
        <taxon>Bacillaceae</taxon>
        <taxon>Domibacillus</taxon>
    </lineage>
</organism>
<dbReference type="GO" id="GO:0000256">
    <property type="term" value="P:allantoin catabolic process"/>
    <property type="evidence" value="ECO:0007669"/>
    <property type="project" value="UniProtKB-UniRule"/>
</dbReference>
<dbReference type="Gene3D" id="3.20.20.140">
    <property type="entry name" value="Metal-dependent hydrolases"/>
    <property type="match status" value="1"/>
</dbReference>
<dbReference type="STRING" id="1017273.SAMN05443094_102408"/>
<feature type="modified residue" description="N6-carboxylysine" evidence="6">
    <location>
        <position position="146"/>
    </location>
</feature>
<dbReference type="SUPFAM" id="SSF51338">
    <property type="entry name" value="Composite domain of metallo-dependent hydrolases"/>
    <property type="match status" value="1"/>
</dbReference>
<gene>
    <name evidence="6" type="primary">allB</name>
    <name evidence="8" type="ORF">B1B05_05920</name>
    <name evidence="9" type="ORF">SAMN05443094_102408</name>
</gene>
<evidence type="ECO:0000256" key="2">
    <source>
        <dbReference type="ARBA" id="ARBA00022631"/>
    </source>
</evidence>
<dbReference type="GO" id="GO:0050897">
    <property type="term" value="F:cobalt ion binding"/>
    <property type="evidence" value="ECO:0007669"/>
    <property type="project" value="InterPro"/>
</dbReference>
<dbReference type="InterPro" id="IPR017593">
    <property type="entry name" value="Allantoinase"/>
</dbReference>
<name>A0A1N6SES5_9BACI</name>
<dbReference type="EMBL" id="MWSK01000002">
    <property type="protein sequence ID" value="OXS79306.1"/>
    <property type="molecule type" value="Genomic_DNA"/>
</dbReference>
<evidence type="ECO:0000313" key="9">
    <source>
        <dbReference type="EMBL" id="SIQ39594.1"/>
    </source>
</evidence>
<protein>
    <recommendedName>
        <fullName evidence="6">Allantoinase</fullName>
        <ecNumber evidence="6">3.5.2.5</ecNumber>
    </recommendedName>
    <alternativeName>
        <fullName evidence="6">Allantoin-utilizing enzyme</fullName>
    </alternativeName>
</protein>
<dbReference type="HAMAP" id="MF_01645">
    <property type="entry name" value="Hydantoinase"/>
    <property type="match status" value="1"/>
</dbReference>
<dbReference type="EMBL" id="FTLX01000002">
    <property type="protein sequence ID" value="SIQ39594.1"/>
    <property type="molecule type" value="Genomic_DNA"/>
</dbReference>
<evidence type="ECO:0000256" key="4">
    <source>
        <dbReference type="ARBA" id="ARBA00022801"/>
    </source>
</evidence>
<evidence type="ECO:0000313" key="10">
    <source>
        <dbReference type="Proteomes" id="UP000186385"/>
    </source>
</evidence>
<dbReference type="InterPro" id="IPR006680">
    <property type="entry name" value="Amidohydro-rel"/>
</dbReference>
<accession>A0A1N6SES5</accession>
<feature type="binding site" evidence="6">
    <location>
        <position position="61"/>
    </location>
    <ligand>
        <name>Zn(2+)</name>
        <dbReference type="ChEBI" id="CHEBI:29105"/>
        <label>1</label>
    </ligand>
</feature>
<feature type="binding site" evidence="6">
    <location>
        <position position="182"/>
    </location>
    <ligand>
        <name>Zn(2+)</name>
        <dbReference type="ChEBI" id="CHEBI:29105"/>
        <label>2</label>
    </ligand>
</feature>
<dbReference type="GO" id="GO:0006145">
    <property type="term" value="P:purine nucleobase catabolic process"/>
    <property type="evidence" value="ECO:0007669"/>
    <property type="project" value="TreeGrafter"/>
</dbReference>
<keyword evidence="11" id="KW-1185">Reference proteome</keyword>
<feature type="binding site" evidence="6">
    <location>
        <position position="59"/>
    </location>
    <ligand>
        <name>Zn(2+)</name>
        <dbReference type="ChEBI" id="CHEBI:29105"/>
        <label>1</label>
    </ligand>
</feature>
<dbReference type="PANTHER" id="PTHR43668:SF4">
    <property type="entry name" value="ALLANTOINASE"/>
    <property type="match status" value="1"/>
</dbReference>
<dbReference type="InterPro" id="IPR050138">
    <property type="entry name" value="DHOase/Allantoinase_Hydrolase"/>
</dbReference>
<dbReference type="InterPro" id="IPR047604">
    <property type="entry name" value="Allantoinase_bact"/>
</dbReference>
<evidence type="ECO:0000256" key="3">
    <source>
        <dbReference type="ARBA" id="ARBA00022723"/>
    </source>
</evidence>
<dbReference type="NCBIfam" id="TIGR03178">
    <property type="entry name" value="allantoinase"/>
    <property type="match status" value="1"/>
</dbReference>
<reference evidence="9 10" key="1">
    <citation type="submission" date="2017-01" db="EMBL/GenBank/DDBJ databases">
        <authorList>
            <person name="Mah S.A."/>
            <person name="Swanson W.J."/>
            <person name="Moy G.W."/>
            <person name="Vacquier V.D."/>
        </authorList>
    </citation>
    <scope>NUCLEOTIDE SEQUENCE [LARGE SCALE GENOMIC DNA]</scope>
    <source>
        <strain evidence="9 10">NIO-1016</strain>
    </source>
</reference>
<keyword evidence="3 6" id="KW-0479">Metal-binding</keyword>
<dbReference type="GO" id="GO:0005737">
    <property type="term" value="C:cytoplasm"/>
    <property type="evidence" value="ECO:0007669"/>
    <property type="project" value="TreeGrafter"/>
</dbReference>
<proteinExistence type="inferred from homology"/>
<dbReference type="Pfam" id="PF01979">
    <property type="entry name" value="Amidohydro_1"/>
    <property type="match status" value="1"/>
</dbReference>
<dbReference type="InterPro" id="IPR032466">
    <property type="entry name" value="Metal_Hydrolase"/>
</dbReference>
<comment type="subunit">
    <text evidence="1 6">Homotetramer.</text>
</comment>
<feature type="binding site" evidence="6">
    <location>
        <position position="238"/>
    </location>
    <ligand>
        <name>Zn(2+)</name>
        <dbReference type="ChEBI" id="CHEBI:29105"/>
        <label>2</label>
    </ligand>
</feature>
<comment type="pathway">
    <text evidence="6">Nitrogen metabolism; (S)-allantoin degradation; allantoate from (S)-allantoin: step 1/1.</text>
</comment>
<comment type="PTM">
    <text evidence="6">Carboxylation allows a single lysine to coordinate two zinc ions.</text>
</comment>
<dbReference type="UniPathway" id="UPA00395">
    <property type="reaction ID" value="UER00653"/>
</dbReference>
<dbReference type="InterPro" id="IPR011059">
    <property type="entry name" value="Metal-dep_hydrolase_composite"/>
</dbReference>
<dbReference type="EC" id="3.5.2.5" evidence="6"/>
<keyword evidence="5 6" id="KW-0862">Zinc</keyword>
<dbReference type="Proteomes" id="UP000215545">
    <property type="component" value="Unassembled WGS sequence"/>
</dbReference>
<evidence type="ECO:0000259" key="7">
    <source>
        <dbReference type="Pfam" id="PF01979"/>
    </source>
</evidence>
<keyword evidence="2 6" id="KW-0659">Purine metabolism</keyword>
<evidence type="ECO:0000256" key="1">
    <source>
        <dbReference type="ARBA" id="ARBA00011881"/>
    </source>
</evidence>
<comment type="similarity">
    <text evidence="6">Belongs to the metallo-dependent hydrolases superfamily. Allantoinase family.</text>
</comment>
<dbReference type="AlphaFoldDB" id="A0A1N6SES5"/>
<dbReference type="GO" id="GO:0004038">
    <property type="term" value="F:allantoinase activity"/>
    <property type="evidence" value="ECO:0007669"/>
    <property type="project" value="UniProtKB-UniRule"/>
</dbReference>
<comment type="catalytic activity">
    <reaction evidence="6">
        <text>(S)-allantoin + H2O = allantoate + H(+)</text>
        <dbReference type="Rhea" id="RHEA:17029"/>
        <dbReference type="ChEBI" id="CHEBI:15377"/>
        <dbReference type="ChEBI" id="CHEBI:15378"/>
        <dbReference type="ChEBI" id="CHEBI:15678"/>
        <dbReference type="ChEBI" id="CHEBI:17536"/>
        <dbReference type="EC" id="3.5.2.5"/>
    </reaction>
</comment>
<feature type="binding site" description="via carbamate group" evidence="6">
    <location>
        <position position="146"/>
    </location>
    <ligand>
        <name>Zn(2+)</name>
        <dbReference type="ChEBI" id="CHEBI:29105"/>
        <label>1</label>
    </ligand>
</feature>
<sequence length="449" mass="47917">MYDVIIRNGTIVTASGERKADVAVRKGVVEEVASSISGALEKEIDASGLHIFPGAVDIHVHFSDPGRSEWEGFRTGSRMLAAGGITTFADMPLNGIPSTVDAAALRQKANVGEEKSVVDFALWGGLVPGNLNELKGLADAGAMAFKAFMSPTGNDDFEAVGDVDLLEGMKRIAELGKVLALHAESGPVTSFLTEQKRREGLVGADDYLATRPISAEVEAVERALYYASLTGCPLHFVHISSAEAVAVIQSARASGMNVTLETCPHYLLLTHDTLKEKGAVAKCAPPLRNKTDQLKLRAEMNADRIDFLTSDHSPCTPELKQMENGNVLDAWGGISGGGLTLLAAIRYAKEENVPLAQVAKWTAEKPAERFGLGHKKGQIAPGMDADFALVSIGQSHTVTPSNFWAKHPVSVYMNETFPASVKATYVRGREVFAADTGPSDEKAGRMICL</sequence>
<comment type="cofactor">
    <cofactor evidence="6">
        <name>Zn(2+)</name>
        <dbReference type="ChEBI" id="CHEBI:29105"/>
    </cofactor>
    <text evidence="6">Binds 2 Zn(2+) ions per subunit.</text>
</comment>
<feature type="binding site" evidence="6">
    <location>
        <position position="311"/>
    </location>
    <ligand>
        <name>Zn(2+)</name>
        <dbReference type="ChEBI" id="CHEBI:29105"/>
        <label>1</label>
    </ligand>
</feature>
<reference evidence="11" key="2">
    <citation type="submission" date="2017-03" db="EMBL/GenBank/DDBJ databases">
        <title>Bacillus sp. V-88(T) DSM27956, whole genome shotgun sequencing project.</title>
        <authorList>
            <person name="Dastager S.G."/>
            <person name="Neurgaonkar P.S."/>
            <person name="Dharne M.S."/>
        </authorList>
    </citation>
    <scope>NUCLEOTIDE SEQUENCE [LARGE SCALE GENOMIC DNA]</scope>
    <source>
        <strain evidence="11">DSM 25145</strain>
    </source>
</reference>
<dbReference type="PANTHER" id="PTHR43668">
    <property type="entry name" value="ALLANTOINASE"/>
    <property type="match status" value="1"/>
</dbReference>
<dbReference type="RefSeq" id="WP_045849693.1">
    <property type="nucleotide sequence ID" value="NZ_FTLX01000002.1"/>
</dbReference>
<evidence type="ECO:0000313" key="8">
    <source>
        <dbReference type="EMBL" id="OXS79306.1"/>
    </source>
</evidence>